<evidence type="ECO:0000256" key="1">
    <source>
        <dbReference type="SAM" id="Phobius"/>
    </source>
</evidence>
<feature type="transmembrane region" description="Helical" evidence="1">
    <location>
        <begin position="210"/>
        <end position="231"/>
    </location>
</feature>
<dbReference type="Proteomes" id="UP000307000">
    <property type="component" value="Chromosome"/>
</dbReference>
<evidence type="ECO:0000313" key="3">
    <source>
        <dbReference type="Proteomes" id="UP000307000"/>
    </source>
</evidence>
<feature type="transmembrane region" description="Helical" evidence="1">
    <location>
        <begin position="94"/>
        <end position="110"/>
    </location>
</feature>
<proteinExistence type="predicted"/>
<protein>
    <submittedName>
        <fullName evidence="2">Uncharacterized protein</fullName>
    </submittedName>
</protein>
<keyword evidence="3" id="KW-1185">Reference proteome</keyword>
<gene>
    <name evidence="2" type="ORF">GcLGCM259_1708</name>
</gene>
<dbReference type="AlphaFoldDB" id="A0A5B7WU47"/>
<name>A0A5B7WU47_9MICC</name>
<reference evidence="2 3" key="1">
    <citation type="submission" date="2018-12" db="EMBL/GenBank/DDBJ databases">
        <title>Complete Genome Sequence of Glutamicibacter creatinolyticus strain LGCM259,isolated from an abscess of a 12-year-old mare in Italy.</title>
        <authorList>
            <person name="Santos R.G."/>
            <person name="Silva A.L."/>
            <person name="Seyffert N."/>
            <person name="Castro T.L.P."/>
            <person name="Attili A.R."/>
            <person name="Rifici C."/>
            <person name="Mazzullo G."/>
            <person name="Brenig B."/>
            <person name="Venanzi F."/>
            <person name="Azevedo V."/>
        </authorList>
    </citation>
    <scope>NUCLEOTIDE SEQUENCE [LARGE SCALE GENOMIC DNA]</scope>
    <source>
        <strain evidence="2 3">LGCM 259</strain>
    </source>
</reference>
<accession>A0A5B7WU47</accession>
<keyword evidence="1" id="KW-0812">Transmembrane</keyword>
<evidence type="ECO:0000313" key="2">
    <source>
        <dbReference type="EMBL" id="QCY47432.1"/>
    </source>
</evidence>
<feature type="transmembrane region" description="Helical" evidence="1">
    <location>
        <begin position="39"/>
        <end position="58"/>
    </location>
</feature>
<dbReference type="EMBL" id="CP034412">
    <property type="protein sequence ID" value="QCY47432.1"/>
    <property type="molecule type" value="Genomic_DNA"/>
</dbReference>
<feature type="transmembrane region" description="Helical" evidence="1">
    <location>
        <begin position="70"/>
        <end position="87"/>
    </location>
</feature>
<keyword evidence="1" id="KW-1133">Transmembrane helix</keyword>
<keyword evidence="1" id="KW-0472">Membrane</keyword>
<organism evidence="2 3">
    <name type="scientific">Glutamicibacter creatinolyticus</name>
    <dbReference type="NCBI Taxonomy" id="162496"/>
    <lineage>
        <taxon>Bacteria</taxon>
        <taxon>Bacillati</taxon>
        <taxon>Actinomycetota</taxon>
        <taxon>Actinomycetes</taxon>
        <taxon>Micrococcales</taxon>
        <taxon>Micrococcaceae</taxon>
        <taxon>Glutamicibacter</taxon>
    </lineage>
</organism>
<sequence>MGQETEMASILARTEKVSVPFRRLSEQEWGNVPRSVPNWILSLGTWLPVLGLLIWLIGCRGHDLPWLAQGWWGGLTAAVGAVAVMVASGRQAPWVAAATCLALVAWMPWPPLEQRVLALGAGCFGLLGGLGMLSGLRFTRSLRTWRREAVQSVMVEKSLLQHTAARKQVAPWLAKLSAAGFVYGLARVGFDYFTDAQQQVDRIQTQHLQTAAYGLIGLAFWGLLVLVRFAAQRFVGPLVLRIPVGGGQGGAIHLGALSGVVARSEASEEDCRCGAPASNFEAAAEPEHDDPWLAEFVPVHEECARHGVQAVNSMSRQEFVRHALNPWVWAEHVNDQLIPAGTELEVVGLSGWDCRPLPVDSGPVSTLGSPQGRLALYPHRVSEVLRRNRRTVRWRARRDVSLEPVVWQGQPGKELDRIPLTGVGIDGSAVRVEGRRPYLLPHRQAG</sequence>
<feature type="transmembrane region" description="Helical" evidence="1">
    <location>
        <begin position="116"/>
        <end position="138"/>
    </location>
</feature>
<dbReference type="KEGG" id="gcr:GcLGCM259_1708"/>